<accession>A0A518K3H0</accession>
<dbReference type="CDD" id="cd05280">
    <property type="entry name" value="MDR_yhdh_yhfp"/>
    <property type="match status" value="1"/>
</dbReference>
<dbReference type="InterPro" id="IPR051397">
    <property type="entry name" value="Zn-ADH-like_protein"/>
</dbReference>
<evidence type="ECO:0000313" key="3">
    <source>
        <dbReference type="Proteomes" id="UP000316426"/>
    </source>
</evidence>
<keyword evidence="3" id="KW-1185">Reference proteome</keyword>
<dbReference type="InterPro" id="IPR020843">
    <property type="entry name" value="ER"/>
</dbReference>
<dbReference type="SUPFAM" id="SSF51735">
    <property type="entry name" value="NAD(P)-binding Rossmann-fold domains"/>
    <property type="match status" value="1"/>
</dbReference>
<dbReference type="InterPro" id="IPR036291">
    <property type="entry name" value="NAD(P)-bd_dom_sf"/>
</dbReference>
<dbReference type="PANTHER" id="PTHR43677:SF1">
    <property type="entry name" value="ACRYLYL-COA REDUCTASE ACUI-RELATED"/>
    <property type="match status" value="1"/>
</dbReference>
<dbReference type="EMBL" id="CP036349">
    <property type="protein sequence ID" value="QDV72329.1"/>
    <property type="molecule type" value="Genomic_DNA"/>
</dbReference>
<protein>
    <submittedName>
        <fullName evidence="2">Putative acrylyl-CoA reductase AcuI</fullName>
        <ecNumber evidence="2">1.3.1.84</ecNumber>
    </submittedName>
</protein>
<dbReference type="InterPro" id="IPR011032">
    <property type="entry name" value="GroES-like_sf"/>
</dbReference>
<dbReference type="SUPFAM" id="SSF50129">
    <property type="entry name" value="GroES-like"/>
    <property type="match status" value="1"/>
</dbReference>
<dbReference type="EC" id="1.3.1.84" evidence="2"/>
<dbReference type="NCBIfam" id="TIGR02823">
    <property type="entry name" value="oxido_YhdH"/>
    <property type="match status" value="1"/>
</dbReference>
<dbReference type="InterPro" id="IPR014188">
    <property type="entry name" value="Acrylyl-CoA_reductase_AcuI"/>
</dbReference>
<sequence length="340" mass="35763">MIPTNDSFAAWVVREDAQGKAEGKSEFLSAEDLPAVDGPAVHIAVEYSSLNYKDALACRGHRGVVGQLPHVPGIDCAGTVVQSDSPELRPGDAVLVTGYDLGAARWGGYSGLVRAPVKWPVKLPPGFTPRDAMLFGTAGFTAAQCVMAIEERVAPDAGDVVVTGATGGVGVFAVALLAKLGYRVTAITGKPQHEGLLRKLGAAEVLGRDAVTDDSDKPMLTERWAAAVDTVGGAPLAMIVRSLRYRGVVAACGLVAGTELPLSVYPFLLRGVTLAGIDSAKCPREPRLEVWRRLMGPWRVELPEELVTTVTLSGLPEAVERILRGGVAGRTLVRPVGETL</sequence>
<dbReference type="RefSeq" id="WP_145106767.1">
    <property type="nucleotide sequence ID" value="NZ_CP036349.1"/>
</dbReference>
<evidence type="ECO:0000313" key="2">
    <source>
        <dbReference type="EMBL" id="QDV72329.1"/>
    </source>
</evidence>
<dbReference type="InterPro" id="IPR013149">
    <property type="entry name" value="ADH-like_C"/>
</dbReference>
<dbReference type="Pfam" id="PF08240">
    <property type="entry name" value="ADH_N"/>
    <property type="match status" value="1"/>
</dbReference>
<dbReference type="InterPro" id="IPR013154">
    <property type="entry name" value="ADH-like_N"/>
</dbReference>
<gene>
    <name evidence="2" type="primary">acuI</name>
    <name evidence="2" type="ORF">Spa11_05030</name>
</gene>
<dbReference type="SMART" id="SM00829">
    <property type="entry name" value="PKS_ER"/>
    <property type="match status" value="1"/>
</dbReference>
<dbReference type="GO" id="GO:0043957">
    <property type="term" value="F:acryloyl-CoA reductase (NADPH) activity"/>
    <property type="evidence" value="ECO:0007669"/>
    <property type="project" value="UniProtKB-EC"/>
</dbReference>
<name>A0A518K3H0_9BACT</name>
<dbReference type="AlphaFoldDB" id="A0A518K3H0"/>
<reference evidence="2 3" key="1">
    <citation type="submission" date="2019-02" db="EMBL/GenBank/DDBJ databases">
        <title>Deep-cultivation of Planctomycetes and their phenomic and genomic characterization uncovers novel biology.</title>
        <authorList>
            <person name="Wiegand S."/>
            <person name="Jogler M."/>
            <person name="Boedeker C."/>
            <person name="Pinto D."/>
            <person name="Vollmers J."/>
            <person name="Rivas-Marin E."/>
            <person name="Kohn T."/>
            <person name="Peeters S.H."/>
            <person name="Heuer A."/>
            <person name="Rast P."/>
            <person name="Oberbeckmann S."/>
            <person name="Bunk B."/>
            <person name="Jeske O."/>
            <person name="Meyerdierks A."/>
            <person name="Storesund J.E."/>
            <person name="Kallscheuer N."/>
            <person name="Luecker S."/>
            <person name="Lage O.M."/>
            <person name="Pohl T."/>
            <person name="Merkel B.J."/>
            <person name="Hornburger P."/>
            <person name="Mueller R.-W."/>
            <person name="Bruemmer F."/>
            <person name="Labrenz M."/>
            <person name="Spormann A.M."/>
            <person name="Op den Camp H."/>
            <person name="Overmann J."/>
            <person name="Amann R."/>
            <person name="Jetten M.S.M."/>
            <person name="Mascher T."/>
            <person name="Medema M.H."/>
            <person name="Devos D.P."/>
            <person name="Kaster A.-K."/>
            <person name="Ovreas L."/>
            <person name="Rohde M."/>
            <person name="Galperin M.Y."/>
            <person name="Jogler C."/>
        </authorList>
    </citation>
    <scope>NUCLEOTIDE SEQUENCE [LARGE SCALE GENOMIC DNA]</scope>
    <source>
        <strain evidence="2 3">Spa11</strain>
    </source>
</reference>
<dbReference type="KEGG" id="bmei:Spa11_05030"/>
<dbReference type="PANTHER" id="PTHR43677">
    <property type="entry name" value="SHORT-CHAIN DEHYDROGENASE/REDUCTASE"/>
    <property type="match status" value="1"/>
</dbReference>
<dbReference type="Gene3D" id="3.90.180.10">
    <property type="entry name" value="Medium-chain alcohol dehydrogenases, catalytic domain"/>
    <property type="match status" value="1"/>
</dbReference>
<organism evidence="2 3">
    <name type="scientific">Botrimarina mediterranea</name>
    <dbReference type="NCBI Taxonomy" id="2528022"/>
    <lineage>
        <taxon>Bacteria</taxon>
        <taxon>Pseudomonadati</taxon>
        <taxon>Planctomycetota</taxon>
        <taxon>Planctomycetia</taxon>
        <taxon>Pirellulales</taxon>
        <taxon>Lacipirellulaceae</taxon>
        <taxon>Botrimarina</taxon>
    </lineage>
</organism>
<dbReference type="Gene3D" id="3.40.50.720">
    <property type="entry name" value="NAD(P)-binding Rossmann-like Domain"/>
    <property type="match status" value="1"/>
</dbReference>
<keyword evidence="2" id="KW-0560">Oxidoreductase</keyword>
<dbReference type="Proteomes" id="UP000316426">
    <property type="component" value="Chromosome"/>
</dbReference>
<evidence type="ECO:0000259" key="1">
    <source>
        <dbReference type="SMART" id="SM00829"/>
    </source>
</evidence>
<dbReference type="Pfam" id="PF00107">
    <property type="entry name" value="ADH_zinc_N"/>
    <property type="match status" value="1"/>
</dbReference>
<proteinExistence type="predicted"/>
<feature type="domain" description="Enoyl reductase (ER)" evidence="1">
    <location>
        <begin position="23"/>
        <end position="333"/>
    </location>
</feature>